<evidence type="ECO:0000313" key="8">
    <source>
        <dbReference type="Proteomes" id="UP000184440"/>
    </source>
</evidence>
<feature type="transmembrane region" description="Helical" evidence="5">
    <location>
        <begin position="82"/>
        <end position="102"/>
    </location>
</feature>
<gene>
    <name evidence="7" type="ORF">SAMN05443668_13620</name>
</gene>
<feature type="transmembrane region" description="Helical" evidence="5">
    <location>
        <begin position="53"/>
        <end position="70"/>
    </location>
</feature>
<dbReference type="Gene3D" id="3.40.50.300">
    <property type="entry name" value="P-loop containing nucleotide triphosphate hydrolases"/>
    <property type="match status" value="1"/>
</dbReference>
<accession>A0A1M7RQ38</accession>
<dbReference type="GO" id="GO:0003677">
    <property type="term" value="F:DNA binding"/>
    <property type="evidence" value="ECO:0007669"/>
    <property type="project" value="InterPro"/>
</dbReference>
<sequence length="633" mass="68627">MRHGSLIRAGAWFMIGRWVGRRYARQVATFFRWSWKAFVLFWSFVLVRWGPDAFAGLALVWGVWALTAHSRSPLLVPRWPRWTVPLAWSVLVVGCVAGLQWAPPGWTSWWYWLALVGTTLGALVHRGQTLRAVWRPAGYGLWLTAAFAAAPGRWRLQSVATALGAGLALAVAGWPRLGAYGALVGLALGLRQFAAETRTADALADATTGIATALNGALVDPRSGWDPEAGVAPVEVLAATEPGVDPPRPLVLAAPLPATWQASQLDTLDTEVRARLRRWGEWMTVPDPSERVIEVRAVEPLPRRVGWDGTADLARILVGVARVPHAAATWDADAPVGSITRAIWQPELAPHLLIVGPTGAGKSVAARAVIAQWTTGHDALGRPGEVSLLDPKRVEFLPWRRRPGVLGVATEPDEMLDVLVEAVADMDARYRTMGRLEVQHVDDLPPDLRPGRRMLVLDEAGELLDLEGLEEEEKALRRRMRRELLSLARLGRAAGWHLLLLAQRPDASILGGQLRHNLQARMLCGPAEPPAVRMVYGESASVPAITPGVRGRARWSSVGEPPREVQGVWISTGDMDVRCPRDGAPGSSPPPPGSPLPLAPIPTDAADQWMAGRGIDPIVVVDAPPAEPVVRTI</sequence>
<reference evidence="7 8" key="1">
    <citation type="submission" date="2016-11" db="EMBL/GenBank/DDBJ databases">
        <authorList>
            <person name="Jaros S."/>
            <person name="Januszkiewicz K."/>
            <person name="Wedrychowicz H."/>
        </authorList>
    </citation>
    <scope>NUCLEOTIDE SEQUENCE [LARGE SCALE GENOMIC DNA]</scope>
    <source>
        <strain evidence="7 8">DSM 46144</strain>
    </source>
</reference>
<keyword evidence="5" id="KW-0812">Transmembrane</keyword>
<keyword evidence="2 3" id="KW-0067">ATP-binding</keyword>
<dbReference type="InterPro" id="IPR050206">
    <property type="entry name" value="FtsK/SpoIIIE/SftA"/>
</dbReference>
<dbReference type="Pfam" id="PF01580">
    <property type="entry name" value="FtsK_SpoIIIE"/>
    <property type="match status" value="1"/>
</dbReference>
<dbReference type="PROSITE" id="PS50901">
    <property type="entry name" value="FTSK"/>
    <property type="match status" value="1"/>
</dbReference>
<feature type="domain" description="FtsK" evidence="6">
    <location>
        <begin position="331"/>
        <end position="533"/>
    </location>
</feature>
<dbReference type="InterPro" id="IPR003593">
    <property type="entry name" value="AAA+_ATPase"/>
</dbReference>
<evidence type="ECO:0000256" key="1">
    <source>
        <dbReference type="ARBA" id="ARBA00022741"/>
    </source>
</evidence>
<feature type="transmembrane region" description="Helical" evidence="5">
    <location>
        <begin position="108"/>
        <end position="125"/>
    </location>
</feature>
<keyword evidence="5" id="KW-0472">Membrane</keyword>
<keyword evidence="8" id="KW-1185">Reference proteome</keyword>
<feature type="binding site" evidence="3">
    <location>
        <begin position="356"/>
        <end position="363"/>
    </location>
    <ligand>
        <name>ATP</name>
        <dbReference type="ChEBI" id="CHEBI:30616"/>
    </ligand>
</feature>
<dbReference type="RefSeq" id="WP_143175817.1">
    <property type="nucleotide sequence ID" value="NZ_FRCS01000036.1"/>
</dbReference>
<dbReference type="OrthoDB" id="5083868at2"/>
<dbReference type="SUPFAM" id="SSF52540">
    <property type="entry name" value="P-loop containing nucleoside triphosphate hydrolases"/>
    <property type="match status" value="1"/>
</dbReference>
<evidence type="ECO:0000259" key="6">
    <source>
        <dbReference type="PROSITE" id="PS50901"/>
    </source>
</evidence>
<evidence type="ECO:0000256" key="3">
    <source>
        <dbReference type="PROSITE-ProRule" id="PRU00289"/>
    </source>
</evidence>
<feature type="region of interest" description="Disordered" evidence="4">
    <location>
        <begin position="577"/>
        <end position="601"/>
    </location>
</feature>
<name>A0A1M7RQ38_9ACTN</name>
<dbReference type="EMBL" id="FRCS01000036">
    <property type="protein sequence ID" value="SHN48202.1"/>
    <property type="molecule type" value="Genomic_DNA"/>
</dbReference>
<feature type="transmembrane region" description="Helical" evidence="5">
    <location>
        <begin position="162"/>
        <end position="188"/>
    </location>
</feature>
<evidence type="ECO:0000313" key="7">
    <source>
        <dbReference type="EMBL" id="SHN48202.1"/>
    </source>
</evidence>
<dbReference type="InterPro" id="IPR002543">
    <property type="entry name" value="FtsK_dom"/>
</dbReference>
<dbReference type="AlphaFoldDB" id="A0A1M7RQ38"/>
<dbReference type="GO" id="GO:0005524">
    <property type="term" value="F:ATP binding"/>
    <property type="evidence" value="ECO:0007669"/>
    <property type="project" value="UniProtKB-UniRule"/>
</dbReference>
<dbReference type="InterPro" id="IPR027417">
    <property type="entry name" value="P-loop_NTPase"/>
</dbReference>
<organism evidence="7 8">
    <name type="scientific">Cryptosporangium aurantiacum</name>
    <dbReference type="NCBI Taxonomy" id="134849"/>
    <lineage>
        <taxon>Bacteria</taxon>
        <taxon>Bacillati</taxon>
        <taxon>Actinomycetota</taxon>
        <taxon>Actinomycetes</taxon>
        <taxon>Cryptosporangiales</taxon>
        <taxon>Cryptosporangiaceae</taxon>
        <taxon>Cryptosporangium</taxon>
    </lineage>
</organism>
<evidence type="ECO:0000256" key="5">
    <source>
        <dbReference type="SAM" id="Phobius"/>
    </source>
</evidence>
<feature type="compositionally biased region" description="Pro residues" evidence="4">
    <location>
        <begin position="587"/>
        <end position="600"/>
    </location>
</feature>
<keyword evidence="1 3" id="KW-0547">Nucleotide-binding</keyword>
<dbReference type="SMART" id="SM00382">
    <property type="entry name" value="AAA"/>
    <property type="match status" value="1"/>
</dbReference>
<dbReference type="STRING" id="134849.SAMN05443668_13620"/>
<protein>
    <submittedName>
        <fullName evidence="7">FtsK/SpoIIIE family protein</fullName>
    </submittedName>
</protein>
<keyword evidence="5" id="KW-1133">Transmembrane helix</keyword>
<evidence type="ECO:0000256" key="4">
    <source>
        <dbReference type="SAM" id="MobiDB-lite"/>
    </source>
</evidence>
<dbReference type="PANTHER" id="PTHR22683:SF41">
    <property type="entry name" value="DNA TRANSLOCASE FTSK"/>
    <property type="match status" value="1"/>
</dbReference>
<dbReference type="Proteomes" id="UP000184440">
    <property type="component" value="Unassembled WGS sequence"/>
</dbReference>
<feature type="transmembrane region" description="Helical" evidence="5">
    <location>
        <begin position="30"/>
        <end position="47"/>
    </location>
</feature>
<dbReference type="PANTHER" id="PTHR22683">
    <property type="entry name" value="SPORULATION PROTEIN RELATED"/>
    <property type="match status" value="1"/>
</dbReference>
<proteinExistence type="predicted"/>
<evidence type="ECO:0000256" key="2">
    <source>
        <dbReference type="ARBA" id="ARBA00022840"/>
    </source>
</evidence>